<comment type="caution">
    <text evidence="1">The sequence shown here is derived from an EMBL/GenBank/DDBJ whole genome shotgun (WGS) entry which is preliminary data.</text>
</comment>
<dbReference type="AlphaFoldDB" id="A0A016U4A2"/>
<reference evidence="2" key="1">
    <citation type="journal article" date="2015" name="Nat. Genet.">
        <title>The genome and transcriptome of the zoonotic hookworm Ancylostoma ceylanicum identify infection-specific gene families.</title>
        <authorList>
            <person name="Schwarz E.M."/>
            <person name="Hu Y."/>
            <person name="Antoshechkin I."/>
            <person name="Miller M.M."/>
            <person name="Sternberg P.W."/>
            <person name="Aroian R.V."/>
        </authorList>
    </citation>
    <scope>NUCLEOTIDE SEQUENCE</scope>
    <source>
        <strain evidence="2">HY135</strain>
    </source>
</reference>
<proteinExistence type="predicted"/>
<evidence type="ECO:0000313" key="1">
    <source>
        <dbReference type="EMBL" id="EYC09811.1"/>
    </source>
</evidence>
<sequence length="81" mass="9437">MVYLCLAQYEFKEVCVARGHNAPISVAWSRLFFPHDDTHPLEALNFLGKKIFYFKYKRSQSASLIYRTIQGFGAKNKDEKC</sequence>
<gene>
    <name evidence="1" type="primary">Acey_s0059.g3062</name>
    <name evidence="1" type="ORF">Y032_0059g3062</name>
</gene>
<organism evidence="1 2">
    <name type="scientific">Ancylostoma ceylanicum</name>
    <dbReference type="NCBI Taxonomy" id="53326"/>
    <lineage>
        <taxon>Eukaryota</taxon>
        <taxon>Metazoa</taxon>
        <taxon>Ecdysozoa</taxon>
        <taxon>Nematoda</taxon>
        <taxon>Chromadorea</taxon>
        <taxon>Rhabditida</taxon>
        <taxon>Rhabditina</taxon>
        <taxon>Rhabditomorpha</taxon>
        <taxon>Strongyloidea</taxon>
        <taxon>Ancylostomatidae</taxon>
        <taxon>Ancylostomatinae</taxon>
        <taxon>Ancylostoma</taxon>
    </lineage>
</organism>
<accession>A0A016U4A2</accession>
<evidence type="ECO:0000313" key="2">
    <source>
        <dbReference type="Proteomes" id="UP000024635"/>
    </source>
</evidence>
<keyword evidence="2" id="KW-1185">Reference proteome</keyword>
<dbReference type="EMBL" id="JARK01001395">
    <property type="protein sequence ID" value="EYC09811.1"/>
    <property type="molecule type" value="Genomic_DNA"/>
</dbReference>
<protein>
    <submittedName>
        <fullName evidence="1">Uncharacterized protein</fullName>
    </submittedName>
</protein>
<name>A0A016U4A2_9BILA</name>
<dbReference type="Proteomes" id="UP000024635">
    <property type="component" value="Unassembled WGS sequence"/>
</dbReference>